<dbReference type="GO" id="GO:0006952">
    <property type="term" value="P:defense response"/>
    <property type="evidence" value="ECO:0007669"/>
    <property type="project" value="InterPro"/>
</dbReference>
<name>A0A2N9EMX9_FAGSY</name>
<dbReference type="InterPro" id="IPR002182">
    <property type="entry name" value="NB-ARC"/>
</dbReference>
<dbReference type="Gene3D" id="3.40.50.300">
    <property type="entry name" value="P-loop containing nucleotide triphosphate hydrolases"/>
    <property type="match status" value="1"/>
</dbReference>
<dbReference type="InterPro" id="IPR042197">
    <property type="entry name" value="Apaf_helical"/>
</dbReference>
<accession>A0A2N9EMX9</accession>
<dbReference type="Gene3D" id="1.10.8.430">
    <property type="entry name" value="Helical domain of apoptotic protease-activating factors"/>
    <property type="match status" value="1"/>
</dbReference>
<dbReference type="PRINTS" id="PR00364">
    <property type="entry name" value="DISEASERSIST"/>
</dbReference>
<dbReference type="InterPro" id="IPR044974">
    <property type="entry name" value="Disease_R_plants"/>
</dbReference>
<organism evidence="2">
    <name type="scientific">Fagus sylvatica</name>
    <name type="common">Beechnut</name>
    <dbReference type="NCBI Taxonomy" id="28930"/>
    <lineage>
        <taxon>Eukaryota</taxon>
        <taxon>Viridiplantae</taxon>
        <taxon>Streptophyta</taxon>
        <taxon>Embryophyta</taxon>
        <taxon>Tracheophyta</taxon>
        <taxon>Spermatophyta</taxon>
        <taxon>Magnoliopsida</taxon>
        <taxon>eudicotyledons</taxon>
        <taxon>Gunneridae</taxon>
        <taxon>Pentapetalae</taxon>
        <taxon>rosids</taxon>
        <taxon>fabids</taxon>
        <taxon>Fagales</taxon>
        <taxon>Fagaceae</taxon>
        <taxon>Fagus</taxon>
    </lineage>
</organism>
<evidence type="ECO:0000313" key="2">
    <source>
        <dbReference type="EMBL" id="SPC75949.1"/>
    </source>
</evidence>
<dbReference type="PANTHER" id="PTHR11017:SF570">
    <property type="entry name" value="DISEASE RESISTANCE PROTEIN (TIR-NBS CLASS)-RELATED"/>
    <property type="match status" value="1"/>
</dbReference>
<feature type="domain" description="NB-ARC" evidence="1">
    <location>
        <begin position="155"/>
        <end position="329"/>
    </location>
</feature>
<reference evidence="2" key="1">
    <citation type="submission" date="2018-02" db="EMBL/GenBank/DDBJ databases">
        <authorList>
            <person name="Cohen D.B."/>
            <person name="Kent A.D."/>
        </authorList>
    </citation>
    <scope>NUCLEOTIDE SEQUENCE</scope>
</reference>
<gene>
    <name evidence="2" type="ORF">FSB_LOCUS3831</name>
</gene>
<sequence length="398" mass="44556">MKGWEMEKETNGSVGSWWSSIGLSSLHGWRLDSADQLRRFLVELNRLELASQLVFVIKLTGWGFRSGATPRWPLPVLAEPEEEVVVIVVVDGVVEMGGNEGGVLDYGFPCFANGGGDNDGFDWHQGKLVKIVVSNVMLELKKNYKVVTDNLVGIDHHVEKMMGLLDVDSNDVCIVGIHGMGGLGKTTIAKVIYSKLSDSLCFECCCFHADVRETSQQGLLNLQKQLISKIQKQKCYDDITNVDEGINTIKDIVCRKKVLIVLDDVDEKSQFDKIAGKHDWFGLGSRIIVTTRNKDVLYLLEVDRTYEPPLMELGHSLQLFSKNSFRRDSCPKHYDIFSKSVVSIAAGLPLALEIIGSFLFGKGKVVWEDTLMKLKEIPNDNVQKKLRISYEALDDDQQ</sequence>
<dbReference type="EMBL" id="OIVN01000191">
    <property type="protein sequence ID" value="SPC75949.1"/>
    <property type="molecule type" value="Genomic_DNA"/>
</dbReference>
<proteinExistence type="predicted"/>
<dbReference type="InterPro" id="IPR027417">
    <property type="entry name" value="P-loop_NTPase"/>
</dbReference>
<evidence type="ECO:0000259" key="1">
    <source>
        <dbReference type="Pfam" id="PF00931"/>
    </source>
</evidence>
<dbReference type="SUPFAM" id="SSF52540">
    <property type="entry name" value="P-loop containing nucleoside triphosphate hydrolases"/>
    <property type="match status" value="1"/>
</dbReference>
<protein>
    <recommendedName>
        <fullName evidence="1">NB-ARC domain-containing protein</fullName>
    </recommendedName>
</protein>
<dbReference type="Pfam" id="PF00931">
    <property type="entry name" value="NB-ARC"/>
    <property type="match status" value="1"/>
</dbReference>
<dbReference type="AlphaFoldDB" id="A0A2N9EMX9"/>
<dbReference type="PANTHER" id="PTHR11017">
    <property type="entry name" value="LEUCINE-RICH REPEAT-CONTAINING PROTEIN"/>
    <property type="match status" value="1"/>
</dbReference>
<dbReference type="GO" id="GO:0043531">
    <property type="term" value="F:ADP binding"/>
    <property type="evidence" value="ECO:0007669"/>
    <property type="project" value="InterPro"/>
</dbReference>